<dbReference type="AlphaFoldDB" id="A0A2N9W4Z6"/>
<sequence>MTIESLRQALELKFSDMLQGKCAMNVHYHSCALNHSVPRRKNRMMKKFALALLLPCVLGTSGCGAMRWMDQKPARTSNCSGWNKIRIKPETAVYLVKNDFSAGIDIDSHNLNGQNNGCWK</sequence>
<evidence type="ECO:0000313" key="2">
    <source>
        <dbReference type="EMBL" id="PIO46814.1"/>
    </source>
</evidence>
<keyword evidence="3" id="KW-1185">Reference proteome</keyword>
<gene>
    <name evidence="2" type="ORF">B5P45_03190</name>
</gene>
<feature type="transmembrane region" description="Helical" evidence="1">
    <location>
        <begin position="48"/>
        <end position="69"/>
    </location>
</feature>
<dbReference type="Proteomes" id="UP000232163">
    <property type="component" value="Unassembled WGS sequence"/>
</dbReference>
<keyword evidence="1" id="KW-1133">Transmembrane helix</keyword>
<reference evidence="2 3" key="1">
    <citation type="journal article" date="2017" name="Int J Environ Stud">
        <title>Does the Miocene-Pliocene relict legume Oxytropis triphylla form nitrogen-fixing nodules with a combination of bacterial strains?</title>
        <authorList>
            <person name="Safronova V."/>
            <person name="Belimov A."/>
            <person name="Sazanova A."/>
            <person name="Kuznetsova I."/>
            <person name="Popova J."/>
            <person name="Andronov E."/>
            <person name="Verkhozina A."/>
            <person name="Tikhonovich I."/>
        </authorList>
    </citation>
    <scope>NUCLEOTIDE SEQUENCE [LARGE SCALE GENOMIC DNA]</scope>
    <source>
        <strain evidence="2 3">Tri-38</strain>
    </source>
</reference>
<organism evidence="2 3">
    <name type="scientific">Phyllobacterium zundukense</name>
    <dbReference type="NCBI Taxonomy" id="1867719"/>
    <lineage>
        <taxon>Bacteria</taxon>
        <taxon>Pseudomonadati</taxon>
        <taxon>Pseudomonadota</taxon>
        <taxon>Alphaproteobacteria</taxon>
        <taxon>Hyphomicrobiales</taxon>
        <taxon>Phyllobacteriaceae</taxon>
        <taxon>Phyllobacterium</taxon>
    </lineage>
</organism>
<keyword evidence="1" id="KW-0472">Membrane</keyword>
<keyword evidence="1" id="KW-0812">Transmembrane</keyword>
<protein>
    <submittedName>
        <fullName evidence="2">Uncharacterized protein</fullName>
    </submittedName>
</protein>
<dbReference type="EMBL" id="MZMT01000003">
    <property type="protein sequence ID" value="PIO46814.1"/>
    <property type="molecule type" value="Genomic_DNA"/>
</dbReference>
<comment type="caution">
    <text evidence="2">The sequence shown here is derived from an EMBL/GenBank/DDBJ whole genome shotgun (WGS) entry which is preliminary data.</text>
</comment>
<accession>A0A2N9W4Z6</accession>
<proteinExistence type="predicted"/>
<evidence type="ECO:0000313" key="3">
    <source>
        <dbReference type="Proteomes" id="UP000232163"/>
    </source>
</evidence>
<name>A0A2N9W4Z6_9HYPH</name>
<evidence type="ECO:0000256" key="1">
    <source>
        <dbReference type="SAM" id="Phobius"/>
    </source>
</evidence>